<evidence type="ECO:0000313" key="3">
    <source>
        <dbReference type="Proteomes" id="UP001596540"/>
    </source>
</evidence>
<feature type="compositionally biased region" description="Basic and acidic residues" evidence="1">
    <location>
        <begin position="1"/>
        <end position="11"/>
    </location>
</feature>
<reference evidence="3" key="1">
    <citation type="journal article" date="2019" name="Int. J. Syst. Evol. Microbiol.">
        <title>The Global Catalogue of Microorganisms (GCM) 10K type strain sequencing project: providing services to taxonomists for standard genome sequencing and annotation.</title>
        <authorList>
            <consortium name="The Broad Institute Genomics Platform"/>
            <consortium name="The Broad Institute Genome Sequencing Center for Infectious Disease"/>
            <person name="Wu L."/>
            <person name="Ma J."/>
        </authorList>
    </citation>
    <scope>NUCLEOTIDE SEQUENCE [LARGE SCALE GENOMIC DNA]</scope>
    <source>
        <strain evidence="3">CGMCC 4.7382</strain>
    </source>
</reference>
<dbReference type="EMBL" id="JBHTBH010000023">
    <property type="protein sequence ID" value="MFC7331501.1"/>
    <property type="molecule type" value="Genomic_DNA"/>
</dbReference>
<comment type="caution">
    <text evidence="2">The sequence shown here is derived from an EMBL/GenBank/DDBJ whole genome shotgun (WGS) entry which is preliminary data.</text>
</comment>
<proteinExistence type="predicted"/>
<keyword evidence="3" id="KW-1185">Reference proteome</keyword>
<dbReference type="RefSeq" id="WP_379874380.1">
    <property type="nucleotide sequence ID" value="NZ_JBHTBH010000023.1"/>
</dbReference>
<organism evidence="2 3">
    <name type="scientific">Marinactinospora rubrisoli</name>
    <dbReference type="NCBI Taxonomy" id="2715399"/>
    <lineage>
        <taxon>Bacteria</taxon>
        <taxon>Bacillati</taxon>
        <taxon>Actinomycetota</taxon>
        <taxon>Actinomycetes</taxon>
        <taxon>Streptosporangiales</taxon>
        <taxon>Nocardiopsidaceae</taxon>
        <taxon>Marinactinospora</taxon>
    </lineage>
</organism>
<dbReference type="Proteomes" id="UP001596540">
    <property type="component" value="Unassembled WGS sequence"/>
</dbReference>
<sequence length="73" mass="8206">MPDQRRREAQHQRRRARMTAELGAAVTPAARLAVAVDYLRAAAHRHPGRAERPVDELVRLLIAAGDRLYEGKP</sequence>
<feature type="region of interest" description="Disordered" evidence="1">
    <location>
        <begin position="1"/>
        <end position="20"/>
    </location>
</feature>
<evidence type="ECO:0000313" key="2">
    <source>
        <dbReference type="EMBL" id="MFC7331501.1"/>
    </source>
</evidence>
<accession>A0ABW2KNC2</accession>
<gene>
    <name evidence="2" type="ORF">ACFQRF_27525</name>
</gene>
<name>A0ABW2KNC2_9ACTN</name>
<protein>
    <submittedName>
        <fullName evidence="2">Uncharacterized protein</fullName>
    </submittedName>
</protein>
<evidence type="ECO:0000256" key="1">
    <source>
        <dbReference type="SAM" id="MobiDB-lite"/>
    </source>
</evidence>